<evidence type="ECO:0000256" key="3">
    <source>
        <dbReference type="ARBA" id="ARBA00022679"/>
    </source>
</evidence>
<dbReference type="InterPro" id="IPR029028">
    <property type="entry name" value="Alpha/beta_knot_MTases"/>
</dbReference>
<gene>
    <name evidence="5" type="ORF">DS832_02035</name>
</gene>
<evidence type="ECO:0000256" key="1">
    <source>
        <dbReference type="ARBA" id="ARBA00007228"/>
    </source>
</evidence>
<dbReference type="Gene3D" id="3.30.1330.30">
    <property type="match status" value="1"/>
</dbReference>
<comment type="similarity">
    <text evidence="1">Belongs to the class IV-like SAM-binding methyltransferase superfamily. RNA methyltransferase TrmH family.</text>
</comment>
<dbReference type="GO" id="GO:0032259">
    <property type="term" value="P:methylation"/>
    <property type="evidence" value="ECO:0007669"/>
    <property type="project" value="UniProtKB-KW"/>
</dbReference>
<proteinExistence type="inferred from homology"/>
<dbReference type="GO" id="GO:0006396">
    <property type="term" value="P:RNA processing"/>
    <property type="evidence" value="ECO:0007669"/>
    <property type="project" value="InterPro"/>
</dbReference>
<dbReference type="GO" id="GO:0003723">
    <property type="term" value="F:RNA binding"/>
    <property type="evidence" value="ECO:0007669"/>
    <property type="project" value="InterPro"/>
</dbReference>
<evidence type="ECO:0000313" key="5">
    <source>
        <dbReference type="EMBL" id="RHW48363.1"/>
    </source>
</evidence>
<evidence type="ECO:0000259" key="4">
    <source>
        <dbReference type="SMART" id="SM00967"/>
    </source>
</evidence>
<dbReference type="SUPFAM" id="SSF75217">
    <property type="entry name" value="alpha/beta knot"/>
    <property type="match status" value="1"/>
</dbReference>
<evidence type="ECO:0000256" key="2">
    <source>
        <dbReference type="ARBA" id="ARBA00022603"/>
    </source>
</evidence>
<reference evidence="5 6" key="1">
    <citation type="submission" date="2018-07" db="EMBL/GenBank/DDBJ databases">
        <title>Genome sequences of six Lactobacillus spp. isolated from bumble bee guts.</title>
        <authorList>
            <person name="Motta E.V.S."/>
            <person name="Moran N.A."/>
        </authorList>
    </citation>
    <scope>NUCLEOTIDE SEQUENCE [LARGE SCALE GENOMIC DNA]</scope>
    <source>
        <strain evidence="5 6">LV-8.1</strain>
    </source>
</reference>
<dbReference type="InterPro" id="IPR013123">
    <property type="entry name" value="SpoU_subst-bd"/>
</dbReference>
<sequence length="253" mass="28207">MEYITSVKNEKIKEIKKLANAKGRRQQQRYLIEGEHLVHEALINDIVIEELLVTENFLNHDEHHLVKQLYDQCVQIGDSVAKHLSATVTPQGIFAVVALPPTDPNIDYQGKWLLLDRIQDPGNVGTMIRTADAAGYQGVILSKDSADLFAPKVQRSMQGSQFHLQLLTADLQKIITSFKQNRVTVYGTLVNEQARDYHQVQAPKNLALIMGNEAQGMNNNLAQLADENLYIPLIGQAESLNVAIAAGILMFNL</sequence>
<dbReference type="InterPro" id="IPR029026">
    <property type="entry name" value="tRNA_m1G_MTases_N"/>
</dbReference>
<dbReference type="InterPro" id="IPR029064">
    <property type="entry name" value="Ribosomal_eL30-like_sf"/>
</dbReference>
<comment type="caution">
    <text evidence="5">The sequence shown here is derived from an EMBL/GenBank/DDBJ whole genome shotgun (WGS) entry which is preliminary data.</text>
</comment>
<dbReference type="InterPro" id="IPR001537">
    <property type="entry name" value="SpoU_MeTrfase"/>
</dbReference>
<dbReference type="InterPro" id="IPR053888">
    <property type="entry name" value="MRM3-like_sub_bind"/>
</dbReference>
<dbReference type="PANTHER" id="PTHR43191">
    <property type="entry name" value="RRNA METHYLTRANSFERASE 3"/>
    <property type="match status" value="1"/>
</dbReference>
<name>A0A3R6UW62_9LACO</name>
<dbReference type="PANTHER" id="PTHR43191:SF2">
    <property type="entry name" value="RRNA METHYLTRANSFERASE 3, MITOCHONDRIAL"/>
    <property type="match status" value="1"/>
</dbReference>
<dbReference type="EMBL" id="QOCS01000005">
    <property type="protein sequence ID" value="RHW48363.1"/>
    <property type="molecule type" value="Genomic_DNA"/>
</dbReference>
<dbReference type="CDD" id="cd18095">
    <property type="entry name" value="SpoU-like_rRNA-MTase"/>
    <property type="match status" value="1"/>
</dbReference>
<dbReference type="SUPFAM" id="SSF55315">
    <property type="entry name" value="L30e-like"/>
    <property type="match status" value="1"/>
</dbReference>
<dbReference type="Proteomes" id="UP000284822">
    <property type="component" value="Unassembled WGS sequence"/>
</dbReference>
<keyword evidence="3 5" id="KW-0808">Transferase</keyword>
<dbReference type="Pfam" id="PF22435">
    <property type="entry name" value="MRM3-like_sub_bind"/>
    <property type="match status" value="1"/>
</dbReference>
<protein>
    <submittedName>
        <fullName evidence="5">RNA methyltransferase</fullName>
    </submittedName>
</protein>
<dbReference type="RefSeq" id="WP_118910128.1">
    <property type="nucleotide sequence ID" value="NZ_QOCS01000005.1"/>
</dbReference>
<dbReference type="SMART" id="SM00967">
    <property type="entry name" value="SpoU_sub_bind"/>
    <property type="match status" value="1"/>
</dbReference>
<dbReference type="GO" id="GO:0005737">
    <property type="term" value="C:cytoplasm"/>
    <property type="evidence" value="ECO:0007669"/>
    <property type="project" value="UniProtKB-ARBA"/>
</dbReference>
<evidence type="ECO:0000313" key="6">
    <source>
        <dbReference type="Proteomes" id="UP000284822"/>
    </source>
</evidence>
<accession>A0A3R6UW62</accession>
<feature type="domain" description="RNA 2-O ribose methyltransferase substrate binding" evidence="4">
    <location>
        <begin position="31"/>
        <end position="103"/>
    </location>
</feature>
<organism evidence="5 6">
    <name type="scientific">Bombilactobacillus bombi</name>
    <dbReference type="NCBI Taxonomy" id="1303590"/>
    <lineage>
        <taxon>Bacteria</taxon>
        <taxon>Bacillati</taxon>
        <taxon>Bacillota</taxon>
        <taxon>Bacilli</taxon>
        <taxon>Lactobacillales</taxon>
        <taxon>Lactobacillaceae</taxon>
        <taxon>Bombilactobacillus</taxon>
    </lineage>
</organism>
<dbReference type="InterPro" id="IPR051259">
    <property type="entry name" value="rRNA_Methyltransferase"/>
</dbReference>
<dbReference type="Gene3D" id="3.40.1280.10">
    <property type="match status" value="1"/>
</dbReference>
<dbReference type="AlphaFoldDB" id="A0A3R6UW62"/>
<dbReference type="Pfam" id="PF00588">
    <property type="entry name" value="SpoU_methylase"/>
    <property type="match status" value="1"/>
</dbReference>
<dbReference type="GO" id="GO:0008173">
    <property type="term" value="F:RNA methyltransferase activity"/>
    <property type="evidence" value="ECO:0007669"/>
    <property type="project" value="InterPro"/>
</dbReference>
<keyword evidence="2 5" id="KW-0489">Methyltransferase</keyword>